<evidence type="ECO:0008006" key="8">
    <source>
        <dbReference type="Google" id="ProtNLM"/>
    </source>
</evidence>
<evidence type="ECO:0000313" key="7">
    <source>
        <dbReference type="EMBL" id="CAE0010765.1"/>
    </source>
</evidence>
<evidence type="ECO:0000256" key="5">
    <source>
        <dbReference type="ARBA" id="ARBA00023242"/>
    </source>
</evidence>
<dbReference type="PANTHER" id="PTHR48068">
    <property type="entry name" value="TAF9 RNA POLYMERASE II, TATA BOX-BINDING PROTEIN (TBP)-ASSOCIATED FACTOR"/>
    <property type="match status" value="1"/>
</dbReference>
<dbReference type="SUPFAM" id="SSF47113">
    <property type="entry name" value="Histone-fold"/>
    <property type="match status" value="1"/>
</dbReference>
<dbReference type="EMBL" id="HBHV01002253">
    <property type="protein sequence ID" value="CAE0010765.1"/>
    <property type="molecule type" value="Transcribed_RNA"/>
</dbReference>
<dbReference type="GO" id="GO:0016251">
    <property type="term" value="F:RNA polymerase II general transcription initiation factor activity"/>
    <property type="evidence" value="ECO:0007669"/>
    <property type="project" value="TreeGrafter"/>
</dbReference>
<dbReference type="GO" id="GO:0000124">
    <property type="term" value="C:SAGA complex"/>
    <property type="evidence" value="ECO:0007669"/>
    <property type="project" value="TreeGrafter"/>
</dbReference>
<dbReference type="GO" id="GO:0046982">
    <property type="term" value="F:protein heterodimerization activity"/>
    <property type="evidence" value="ECO:0007669"/>
    <property type="project" value="InterPro"/>
</dbReference>
<dbReference type="GO" id="GO:0005669">
    <property type="term" value="C:transcription factor TFIID complex"/>
    <property type="evidence" value="ECO:0007669"/>
    <property type="project" value="TreeGrafter"/>
</dbReference>
<comment type="subcellular location">
    <subcellularLocation>
        <location evidence="1">Nucleus</location>
    </subcellularLocation>
</comment>
<evidence type="ECO:0000256" key="6">
    <source>
        <dbReference type="SAM" id="MobiDB-lite"/>
    </source>
</evidence>
<sequence>MAEHSTPAEPEPRDAAAVRHVLQSMGVETYEPRVVHQLLEFVYRYTSEVVQDAALYAEHAGRKSGDLTAHDARLAAKLWSQRRFAPPPPRAHIDDVASVKNATPLPGVSSTPGVRLPPTHM</sequence>
<dbReference type="InterPro" id="IPR003162">
    <property type="entry name" value="TFIID-31"/>
</dbReference>
<protein>
    <recommendedName>
        <fullName evidence="8">Transcription initiation factor TFIID subunit 9</fullName>
    </recommendedName>
</protein>
<dbReference type="Gene3D" id="1.10.20.10">
    <property type="entry name" value="Histone, subunit A"/>
    <property type="match status" value="1"/>
</dbReference>
<keyword evidence="4" id="KW-0804">Transcription</keyword>
<evidence type="ECO:0000256" key="3">
    <source>
        <dbReference type="ARBA" id="ARBA00023015"/>
    </source>
</evidence>
<accession>A0A7S3DZE5</accession>
<evidence type="ECO:0000256" key="4">
    <source>
        <dbReference type="ARBA" id="ARBA00023163"/>
    </source>
</evidence>
<comment type="similarity">
    <text evidence="2">Belongs to the TAF9 family.</text>
</comment>
<dbReference type="AlphaFoldDB" id="A0A7S3DZE5"/>
<dbReference type="InterPro" id="IPR051431">
    <property type="entry name" value="TFIID_subunit_9"/>
</dbReference>
<evidence type="ECO:0000256" key="1">
    <source>
        <dbReference type="ARBA" id="ARBA00004123"/>
    </source>
</evidence>
<keyword evidence="5" id="KW-0539">Nucleus</keyword>
<dbReference type="PANTHER" id="PTHR48068:SF4">
    <property type="entry name" value="TATA-BOX BINDING PROTEIN ASSOCIATED FACTOR 9"/>
    <property type="match status" value="1"/>
</dbReference>
<name>A0A7S3DZE5_9CHLO</name>
<reference evidence="7" key="1">
    <citation type="submission" date="2021-01" db="EMBL/GenBank/DDBJ databases">
        <authorList>
            <person name="Corre E."/>
            <person name="Pelletier E."/>
            <person name="Niang G."/>
            <person name="Scheremetjew M."/>
            <person name="Finn R."/>
            <person name="Kale V."/>
            <person name="Holt S."/>
            <person name="Cochrane G."/>
            <person name="Meng A."/>
            <person name="Brown T."/>
            <person name="Cohen L."/>
        </authorList>
    </citation>
    <scope>NUCLEOTIDE SEQUENCE</scope>
    <source>
        <strain evidence="7">RCC2336</strain>
    </source>
</reference>
<dbReference type="CDD" id="cd07979">
    <property type="entry name" value="HFD_TAF9"/>
    <property type="match status" value="1"/>
</dbReference>
<dbReference type="GO" id="GO:0051123">
    <property type="term" value="P:RNA polymerase II preinitiation complex assembly"/>
    <property type="evidence" value="ECO:0007669"/>
    <property type="project" value="TreeGrafter"/>
</dbReference>
<gene>
    <name evidence="7" type="ORF">PPRO1316_LOCUS1613</name>
</gene>
<proteinExistence type="inferred from homology"/>
<organism evidence="7">
    <name type="scientific">Pycnococcus provasolii</name>
    <dbReference type="NCBI Taxonomy" id="41880"/>
    <lineage>
        <taxon>Eukaryota</taxon>
        <taxon>Viridiplantae</taxon>
        <taxon>Chlorophyta</taxon>
        <taxon>Pseudoscourfieldiophyceae</taxon>
        <taxon>Pseudoscourfieldiales</taxon>
        <taxon>Pycnococcaceae</taxon>
        <taxon>Pycnococcus</taxon>
    </lineage>
</organism>
<dbReference type="Pfam" id="PF02291">
    <property type="entry name" value="TFIID-31kDa"/>
    <property type="match status" value="1"/>
</dbReference>
<dbReference type="InterPro" id="IPR009072">
    <property type="entry name" value="Histone-fold"/>
</dbReference>
<evidence type="ECO:0000256" key="2">
    <source>
        <dbReference type="ARBA" id="ARBA00007646"/>
    </source>
</evidence>
<keyword evidence="3" id="KW-0805">Transcription regulation</keyword>
<dbReference type="GO" id="GO:0003713">
    <property type="term" value="F:transcription coactivator activity"/>
    <property type="evidence" value="ECO:0007669"/>
    <property type="project" value="TreeGrafter"/>
</dbReference>
<feature type="region of interest" description="Disordered" evidence="6">
    <location>
        <begin position="84"/>
        <end position="121"/>
    </location>
</feature>